<dbReference type="RefSeq" id="WP_057878640.1">
    <property type="nucleotide sequence ID" value="NZ_JQCA01000072.1"/>
</dbReference>
<dbReference type="NCBIfam" id="TIGR00536">
    <property type="entry name" value="hemK_fam"/>
    <property type="match status" value="1"/>
</dbReference>
<dbReference type="SUPFAM" id="SSF53335">
    <property type="entry name" value="S-adenosyl-L-methionine-dependent methyltransferases"/>
    <property type="match status" value="1"/>
</dbReference>
<dbReference type="CDD" id="cd02440">
    <property type="entry name" value="AdoMet_MTases"/>
    <property type="match status" value="1"/>
</dbReference>
<evidence type="ECO:0000256" key="1">
    <source>
        <dbReference type="ARBA" id="ARBA00022603"/>
    </source>
</evidence>
<organism evidence="8 9">
    <name type="scientific">Levilactobacillus paucivorans</name>
    <dbReference type="NCBI Taxonomy" id="616990"/>
    <lineage>
        <taxon>Bacteria</taxon>
        <taxon>Bacillati</taxon>
        <taxon>Bacillota</taxon>
        <taxon>Bacilli</taxon>
        <taxon>Lactobacillales</taxon>
        <taxon>Lactobacillaceae</taxon>
        <taxon>Levilactobacillus</taxon>
    </lineage>
</organism>
<reference evidence="8 9" key="1">
    <citation type="journal article" date="2015" name="Genome Announc.">
        <title>Expanding the biotechnology potential of lactobacilli through comparative genomics of 213 strains and associated genera.</title>
        <authorList>
            <person name="Sun Z."/>
            <person name="Harris H.M."/>
            <person name="McCann A."/>
            <person name="Guo C."/>
            <person name="Argimon S."/>
            <person name="Zhang W."/>
            <person name="Yang X."/>
            <person name="Jeffery I.B."/>
            <person name="Cooney J.C."/>
            <person name="Kagawa T.F."/>
            <person name="Liu W."/>
            <person name="Song Y."/>
            <person name="Salvetti E."/>
            <person name="Wrobel A."/>
            <person name="Rasinkangas P."/>
            <person name="Parkhill J."/>
            <person name="Rea M.C."/>
            <person name="O'Sullivan O."/>
            <person name="Ritari J."/>
            <person name="Douillard F.P."/>
            <person name="Paul Ross R."/>
            <person name="Yang R."/>
            <person name="Briner A.E."/>
            <person name="Felis G.E."/>
            <person name="de Vos W.M."/>
            <person name="Barrangou R."/>
            <person name="Klaenhammer T.R."/>
            <person name="Caufield P.W."/>
            <person name="Cui Y."/>
            <person name="Zhang H."/>
            <person name="O'Toole P.W."/>
        </authorList>
    </citation>
    <scope>NUCLEOTIDE SEQUENCE [LARGE SCALE GENOMIC DNA]</scope>
    <source>
        <strain evidence="8 9">DSM 22467</strain>
    </source>
</reference>
<protein>
    <recommendedName>
        <fullName evidence="5">Release factor glutamine methyltransferase</fullName>
        <shortName evidence="5">RF MTase</shortName>
        <ecNumber evidence="5">2.1.1.297</ecNumber>
    </recommendedName>
    <alternativeName>
        <fullName evidence="5">N5-glutamine methyltransferase PrmC</fullName>
    </alternativeName>
    <alternativeName>
        <fullName evidence="5">Protein-(glutamine-N5) MTase PrmC</fullName>
    </alternativeName>
    <alternativeName>
        <fullName evidence="5">Protein-glutamine N-methyltransferase PrmC</fullName>
    </alternativeName>
</protein>
<keyword evidence="2 5" id="KW-0808">Transferase</keyword>
<evidence type="ECO:0000256" key="4">
    <source>
        <dbReference type="ARBA" id="ARBA00048391"/>
    </source>
</evidence>
<sequence length="280" mass="31062">MTNAHTYLTALRWGEDQLQETTADPAAAQYLLLESHGWSFTQLVQHYREPMPNAEWVTYQQRISRIVAGEPAQYILGQAPFYGQGFRVTPATLIPRQETEELVAWILNDVVAVSQHVLDVGTGSGAIAVTLKAQRPEWVVTATDISAEAVAVARENAAAQHAEVIFAVGDLFTPVARQRFDVIVSNPPYIDRSETAVMDDSVKRFEPDQALFAADHGLAFYRRFATELAQRLTPTGQFFAEIGYQQGAAVRAIFETALPTATVTIRQDINGQDRMVRVQL</sequence>
<dbReference type="PANTHER" id="PTHR18895:SF74">
    <property type="entry name" value="MTRF1L RELEASE FACTOR GLUTAMINE METHYLTRANSFERASE"/>
    <property type="match status" value="1"/>
</dbReference>
<name>A0A0R2LVS6_9LACO</name>
<evidence type="ECO:0000256" key="2">
    <source>
        <dbReference type="ARBA" id="ARBA00022679"/>
    </source>
</evidence>
<accession>A0A0R2LVS6</accession>
<dbReference type="Pfam" id="PF17827">
    <property type="entry name" value="PrmC_N"/>
    <property type="match status" value="1"/>
</dbReference>
<evidence type="ECO:0000313" key="9">
    <source>
        <dbReference type="Proteomes" id="UP000051906"/>
    </source>
</evidence>
<comment type="catalytic activity">
    <reaction evidence="4 5">
        <text>L-glutaminyl-[peptide chain release factor] + S-adenosyl-L-methionine = N(5)-methyl-L-glutaminyl-[peptide chain release factor] + S-adenosyl-L-homocysteine + H(+)</text>
        <dbReference type="Rhea" id="RHEA:42896"/>
        <dbReference type="Rhea" id="RHEA-COMP:10271"/>
        <dbReference type="Rhea" id="RHEA-COMP:10272"/>
        <dbReference type="ChEBI" id="CHEBI:15378"/>
        <dbReference type="ChEBI" id="CHEBI:30011"/>
        <dbReference type="ChEBI" id="CHEBI:57856"/>
        <dbReference type="ChEBI" id="CHEBI:59789"/>
        <dbReference type="ChEBI" id="CHEBI:61891"/>
        <dbReference type="EC" id="2.1.1.297"/>
    </reaction>
</comment>
<comment type="caution">
    <text evidence="8">The sequence shown here is derived from an EMBL/GenBank/DDBJ whole genome shotgun (WGS) entry which is preliminary data.</text>
</comment>
<dbReference type="GO" id="GO:0003676">
    <property type="term" value="F:nucleic acid binding"/>
    <property type="evidence" value="ECO:0007669"/>
    <property type="project" value="InterPro"/>
</dbReference>
<feature type="binding site" evidence="5">
    <location>
        <begin position="121"/>
        <end position="125"/>
    </location>
    <ligand>
        <name>S-adenosyl-L-methionine</name>
        <dbReference type="ChEBI" id="CHEBI:59789"/>
    </ligand>
</feature>
<dbReference type="InterPro" id="IPR007848">
    <property type="entry name" value="Small_mtfrase_dom"/>
</dbReference>
<evidence type="ECO:0000259" key="6">
    <source>
        <dbReference type="Pfam" id="PF05175"/>
    </source>
</evidence>
<feature type="domain" description="Methyltransferase small" evidence="6">
    <location>
        <begin position="113"/>
        <end position="195"/>
    </location>
</feature>
<dbReference type="HAMAP" id="MF_02126">
    <property type="entry name" value="RF_methyltr_PrmC"/>
    <property type="match status" value="1"/>
</dbReference>
<evidence type="ECO:0000256" key="3">
    <source>
        <dbReference type="ARBA" id="ARBA00022691"/>
    </source>
</evidence>
<comment type="function">
    <text evidence="5">Methylates the class 1 translation termination release factors RF1/PrfA and RF2/PrfB on the glutamine residue of the universally conserved GGQ motif.</text>
</comment>
<dbReference type="InterPro" id="IPR004556">
    <property type="entry name" value="HemK-like"/>
</dbReference>
<feature type="binding site" evidence="5">
    <location>
        <position position="186"/>
    </location>
    <ligand>
        <name>S-adenosyl-L-methionine</name>
        <dbReference type="ChEBI" id="CHEBI:59789"/>
    </ligand>
</feature>
<dbReference type="PANTHER" id="PTHR18895">
    <property type="entry name" value="HEMK METHYLTRANSFERASE"/>
    <property type="match status" value="1"/>
</dbReference>
<comment type="caution">
    <text evidence="5">Lacks conserved residue(s) required for the propagation of feature annotation.</text>
</comment>
<keyword evidence="3 5" id="KW-0949">S-adenosyl-L-methionine</keyword>
<proteinExistence type="inferred from homology"/>
<dbReference type="PATRIC" id="fig|616990.3.peg.39"/>
<dbReference type="STRING" id="616990.IV54_GL000036"/>
<feature type="binding site" evidence="5">
    <location>
        <begin position="186"/>
        <end position="189"/>
    </location>
    <ligand>
        <name>substrate</name>
    </ligand>
</feature>
<keyword evidence="9" id="KW-1185">Reference proteome</keyword>
<dbReference type="InterPro" id="IPR029063">
    <property type="entry name" value="SAM-dependent_MTases_sf"/>
</dbReference>
<feature type="binding site" evidence="5">
    <location>
        <position position="144"/>
    </location>
    <ligand>
        <name>S-adenosyl-L-methionine</name>
        <dbReference type="ChEBI" id="CHEBI:59789"/>
    </ligand>
</feature>
<dbReference type="InterPro" id="IPR019874">
    <property type="entry name" value="RF_methyltr_PrmC"/>
</dbReference>
<dbReference type="OrthoDB" id="9800643at2"/>
<dbReference type="NCBIfam" id="TIGR03534">
    <property type="entry name" value="RF_mod_PrmC"/>
    <property type="match status" value="1"/>
</dbReference>
<comment type="similarity">
    <text evidence="5">Belongs to the protein N5-glutamine methyltransferase family. PrmC subfamily.</text>
</comment>
<dbReference type="EMBL" id="JQCA01000072">
    <property type="protein sequence ID" value="KRO03586.1"/>
    <property type="molecule type" value="Genomic_DNA"/>
</dbReference>
<dbReference type="GO" id="GO:0032259">
    <property type="term" value="P:methylation"/>
    <property type="evidence" value="ECO:0007669"/>
    <property type="project" value="UniProtKB-KW"/>
</dbReference>
<dbReference type="EC" id="2.1.1.297" evidence="5"/>
<evidence type="ECO:0000313" key="8">
    <source>
        <dbReference type="EMBL" id="KRO03586.1"/>
    </source>
</evidence>
<dbReference type="GO" id="GO:0102559">
    <property type="term" value="F:peptide chain release factor N(5)-glutamine methyltransferase activity"/>
    <property type="evidence" value="ECO:0007669"/>
    <property type="project" value="UniProtKB-EC"/>
</dbReference>
<gene>
    <name evidence="5" type="primary">prmC</name>
    <name evidence="8" type="ORF">IV54_GL000036</name>
</gene>
<feature type="domain" description="Release factor glutamine methyltransferase N-terminal" evidence="7">
    <location>
        <begin position="10"/>
        <end position="77"/>
    </location>
</feature>
<evidence type="ECO:0000256" key="5">
    <source>
        <dbReference type="HAMAP-Rule" id="MF_02126"/>
    </source>
</evidence>
<dbReference type="InterPro" id="IPR002052">
    <property type="entry name" value="DNA_methylase_N6_adenine_CS"/>
</dbReference>
<dbReference type="InterPro" id="IPR050320">
    <property type="entry name" value="N5-glutamine_MTase"/>
</dbReference>
<evidence type="ECO:0000259" key="7">
    <source>
        <dbReference type="Pfam" id="PF17827"/>
    </source>
</evidence>
<dbReference type="Proteomes" id="UP000051906">
    <property type="component" value="Unassembled WGS sequence"/>
</dbReference>
<dbReference type="PROSITE" id="PS00092">
    <property type="entry name" value="N6_MTASE"/>
    <property type="match status" value="1"/>
</dbReference>
<keyword evidence="1 5" id="KW-0489">Methyltransferase</keyword>
<dbReference type="AlphaFoldDB" id="A0A0R2LVS6"/>
<dbReference type="Gene3D" id="1.10.8.10">
    <property type="entry name" value="DNA helicase RuvA subunit, C-terminal domain"/>
    <property type="match status" value="1"/>
</dbReference>
<dbReference type="InterPro" id="IPR040758">
    <property type="entry name" value="PrmC_N"/>
</dbReference>
<dbReference type="Gene3D" id="3.40.50.150">
    <property type="entry name" value="Vaccinia Virus protein VP39"/>
    <property type="match status" value="1"/>
</dbReference>
<dbReference type="Pfam" id="PF05175">
    <property type="entry name" value="MTS"/>
    <property type="match status" value="1"/>
</dbReference>